<dbReference type="SMART" id="SM00710">
    <property type="entry name" value="PbH1"/>
    <property type="match status" value="7"/>
</dbReference>
<evidence type="ECO:0000259" key="2">
    <source>
        <dbReference type="Pfam" id="PF18962"/>
    </source>
</evidence>
<dbReference type="InterPro" id="IPR006626">
    <property type="entry name" value="PbH1"/>
</dbReference>
<protein>
    <submittedName>
        <fullName evidence="3">Protein containing Por secretion system C-terminal sorting domain</fullName>
    </submittedName>
</protein>
<dbReference type="RefSeq" id="WP_062039837.1">
    <property type="nucleotide sequence ID" value="NZ_DF968182.1"/>
</dbReference>
<proteinExistence type="predicted"/>
<keyword evidence="4" id="KW-1185">Reference proteome</keyword>
<dbReference type="AlphaFoldDB" id="A0A0S7BRD0"/>
<dbReference type="InterPro" id="IPR012334">
    <property type="entry name" value="Pectin_lyas_fold"/>
</dbReference>
<reference evidence="3" key="1">
    <citation type="journal article" date="2015" name="Genome Announc.">
        <title>Draft Genome Sequence of Bacteroidales Strain TBC1, a Novel Isolate from a Methanogenic Wastewater Treatment System.</title>
        <authorList>
            <person name="Tourlousse D.M."/>
            <person name="Matsuura N."/>
            <person name="Sun L."/>
            <person name="Toyonaga M."/>
            <person name="Kuroda K."/>
            <person name="Ohashi A."/>
            <person name="Cruz R."/>
            <person name="Yamaguchi T."/>
            <person name="Sekiguchi Y."/>
        </authorList>
    </citation>
    <scope>NUCLEOTIDE SEQUENCE [LARGE SCALE GENOMIC DNA]</scope>
    <source>
        <strain evidence="3">TBC1</strain>
    </source>
</reference>
<feature type="signal peptide" evidence="1">
    <location>
        <begin position="1"/>
        <end position="20"/>
    </location>
</feature>
<dbReference type="NCBIfam" id="TIGR04183">
    <property type="entry name" value="Por_Secre_tail"/>
    <property type="match status" value="1"/>
</dbReference>
<dbReference type="STRING" id="1678841.TBC1_111242"/>
<organism evidence="3">
    <name type="scientific">Lentimicrobium saccharophilum</name>
    <dbReference type="NCBI Taxonomy" id="1678841"/>
    <lineage>
        <taxon>Bacteria</taxon>
        <taxon>Pseudomonadati</taxon>
        <taxon>Bacteroidota</taxon>
        <taxon>Bacteroidia</taxon>
        <taxon>Bacteroidales</taxon>
        <taxon>Lentimicrobiaceae</taxon>
        <taxon>Lentimicrobium</taxon>
    </lineage>
</organism>
<dbReference type="SUPFAM" id="SSF51126">
    <property type="entry name" value="Pectin lyase-like"/>
    <property type="match status" value="1"/>
</dbReference>
<dbReference type="InterPro" id="IPR011050">
    <property type="entry name" value="Pectin_lyase_fold/virulence"/>
</dbReference>
<dbReference type="Proteomes" id="UP000053091">
    <property type="component" value="Unassembled WGS sequence"/>
</dbReference>
<gene>
    <name evidence="3" type="ORF">TBC1_111242</name>
</gene>
<dbReference type="Gene3D" id="2.160.20.10">
    <property type="entry name" value="Single-stranded right-handed beta-helix, Pectin lyase-like"/>
    <property type="match status" value="1"/>
</dbReference>
<feature type="domain" description="Secretion system C-terminal sorting" evidence="2">
    <location>
        <begin position="541"/>
        <end position="615"/>
    </location>
</feature>
<sequence>MKRFILILHLAFCAFHFSFAQQIIYVDVSNNTGNENGTQANPFNTIVEGLQLSQNGDSISIVSGNYPEDTLLVEKCVSIAGTSAASTLVQGIFILSSKLDSMPVLIRNLWCRNVIHNDSGYSVTPLIIEDCGLQVLNDHTPSVSETGRILLKNCSVDDSIHIGSAACAARREVINCETGGGLWISSTSSQGLIRLEGNQVAGSLSVITTAKSDTIFIQNNTVSDSLIVLSTASYPDVISGNTIGGGIRLRAVSHSGLRFTENDIQNGSPSAKYVALSESIIGNNNFKNGGIHFQATAGDIVIRENEIHTDGSVAAIRFKTTAGGYFEDNTITLPYFEPSGLPLDGDTLSVCAIHVRSTSFGGMKGNRISGGAYGVYLSAIASHGFNENEIDGAHYGLYLQSVSGDVDSNRVEYCIGDGMILDYKSEYADTNSIRLNYNIVRYNGGHGIRTRGNCPMGRLDEPGTGFNVIKDNDGYDLYVETLSGFVDTIWAQNNVWSHSTEAEVGQYDIYDANDDPARALVLYMPLLSYGVSEHPLPEIIMFPNPTRGVFSFQFSTGSRLPAVMEIVDFFGRILEARVPEFRNSGTSELDISHLSSGIYIVRFCFDSQTMVKKIIKL</sequence>
<evidence type="ECO:0000313" key="3">
    <source>
        <dbReference type="EMBL" id="GAP43100.1"/>
    </source>
</evidence>
<keyword evidence="1" id="KW-0732">Signal</keyword>
<accession>A0A0S7BRD0</accession>
<feature type="chain" id="PRO_5006633089" evidence="1">
    <location>
        <begin position="21"/>
        <end position="617"/>
    </location>
</feature>
<dbReference type="InterPro" id="IPR026444">
    <property type="entry name" value="Secre_tail"/>
</dbReference>
<name>A0A0S7BRD0_9BACT</name>
<evidence type="ECO:0000313" key="4">
    <source>
        <dbReference type="Proteomes" id="UP000053091"/>
    </source>
</evidence>
<dbReference type="Pfam" id="PF18962">
    <property type="entry name" value="Por_Secre_tail"/>
    <property type="match status" value="1"/>
</dbReference>
<dbReference type="OrthoDB" id="2986171at2"/>
<evidence type="ECO:0000256" key="1">
    <source>
        <dbReference type="SAM" id="SignalP"/>
    </source>
</evidence>
<dbReference type="EMBL" id="DF968182">
    <property type="protein sequence ID" value="GAP43100.1"/>
    <property type="molecule type" value="Genomic_DNA"/>
</dbReference>